<dbReference type="InterPro" id="IPR003661">
    <property type="entry name" value="HisK_dim/P_dom"/>
</dbReference>
<evidence type="ECO:0000256" key="8">
    <source>
        <dbReference type="SAM" id="Coils"/>
    </source>
</evidence>
<dbReference type="InterPro" id="IPR036890">
    <property type="entry name" value="HATPase_C_sf"/>
</dbReference>
<comment type="caution">
    <text evidence="12">The sequence shown here is derived from an EMBL/GenBank/DDBJ whole genome shotgun (WGS) entry which is preliminary data.</text>
</comment>
<dbReference type="Pfam" id="PF12838">
    <property type="entry name" value="Fer4_7"/>
    <property type="match status" value="1"/>
</dbReference>
<dbReference type="GO" id="GO:0000155">
    <property type="term" value="F:phosphorelay sensor kinase activity"/>
    <property type="evidence" value="ECO:0007669"/>
    <property type="project" value="InterPro"/>
</dbReference>
<keyword evidence="5" id="KW-0479">Metal-binding</keyword>
<dbReference type="InterPro" id="IPR003594">
    <property type="entry name" value="HATPase_dom"/>
</dbReference>
<dbReference type="PROSITE" id="PS50109">
    <property type="entry name" value="HIS_KIN"/>
    <property type="match status" value="1"/>
</dbReference>
<dbReference type="InterPro" id="IPR007202">
    <property type="entry name" value="4Fe-4S_dom"/>
</dbReference>
<dbReference type="InterPro" id="IPR017900">
    <property type="entry name" value="4Fe4S_Fe_S_CS"/>
</dbReference>
<reference evidence="12" key="1">
    <citation type="journal article" date="2020" name="Biotechnol. Biofuels">
        <title>New insights from the biogas microbiome by comprehensive genome-resolved metagenomics of nearly 1600 species originating from multiple anaerobic digesters.</title>
        <authorList>
            <person name="Campanaro S."/>
            <person name="Treu L."/>
            <person name="Rodriguez-R L.M."/>
            <person name="Kovalovszki A."/>
            <person name="Ziels R.M."/>
            <person name="Maus I."/>
            <person name="Zhu X."/>
            <person name="Kougias P.G."/>
            <person name="Basile A."/>
            <person name="Luo G."/>
            <person name="Schluter A."/>
            <person name="Konstantinidis K.T."/>
            <person name="Angelidaki I."/>
        </authorList>
    </citation>
    <scope>NUCLEOTIDE SEQUENCE</scope>
    <source>
        <strain evidence="12">AS06rmzACSIP_7</strain>
    </source>
</reference>
<gene>
    <name evidence="12" type="ORF">GXY80_06970</name>
</gene>
<dbReference type="InterPro" id="IPR036097">
    <property type="entry name" value="HisK_dim/P_sf"/>
</dbReference>
<dbReference type="AlphaFoldDB" id="A0A971S169"/>
<dbReference type="Pfam" id="PF02906">
    <property type="entry name" value="Fe_hyd_lg_C"/>
    <property type="match status" value="1"/>
</dbReference>
<keyword evidence="4" id="KW-0597">Phosphoprotein</keyword>
<dbReference type="Gene3D" id="3.40.50.1780">
    <property type="match status" value="1"/>
</dbReference>
<dbReference type="CDD" id="cd00082">
    <property type="entry name" value="HisKA"/>
    <property type="match status" value="1"/>
</dbReference>
<feature type="coiled-coil region" evidence="8">
    <location>
        <begin position="420"/>
        <end position="454"/>
    </location>
</feature>
<dbReference type="PROSITE" id="PS51656">
    <property type="entry name" value="4FE4S"/>
    <property type="match status" value="1"/>
</dbReference>
<dbReference type="PROSITE" id="PS00198">
    <property type="entry name" value="4FE4S_FER_1"/>
    <property type="match status" value="1"/>
</dbReference>
<evidence type="ECO:0000259" key="9">
    <source>
        <dbReference type="PROSITE" id="PS50109"/>
    </source>
</evidence>
<dbReference type="SMART" id="SM00387">
    <property type="entry name" value="HATPase_c"/>
    <property type="match status" value="1"/>
</dbReference>
<accession>A0A971S169</accession>
<feature type="domain" description="Histidine kinase" evidence="9">
    <location>
        <begin position="466"/>
        <end position="673"/>
    </location>
</feature>
<proteinExistence type="predicted"/>
<dbReference type="InterPro" id="IPR005467">
    <property type="entry name" value="His_kinase_dom"/>
</dbReference>
<protein>
    <recommendedName>
        <fullName evidence="2">histidine kinase</fullName>
        <ecNumber evidence="2">2.7.13.3</ecNumber>
    </recommendedName>
</protein>
<dbReference type="GO" id="GO:0046872">
    <property type="term" value="F:metal ion binding"/>
    <property type="evidence" value="ECO:0007669"/>
    <property type="project" value="UniProtKB-KW"/>
</dbReference>
<dbReference type="InterPro" id="IPR004108">
    <property type="entry name" value="Fe_hydrogenase_lsu_C"/>
</dbReference>
<dbReference type="Pfam" id="PF02518">
    <property type="entry name" value="HATPase_c"/>
    <property type="match status" value="1"/>
</dbReference>
<dbReference type="SUPFAM" id="SSF55874">
    <property type="entry name" value="ATPase domain of HSP90 chaperone/DNA topoisomerase II/histidine kinase"/>
    <property type="match status" value="1"/>
</dbReference>
<evidence type="ECO:0000256" key="2">
    <source>
        <dbReference type="ARBA" id="ARBA00012438"/>
    </source>
</evidence>
<feature type="domain" description="4Fe-4S ferredoxin-type" evidence="10">
    <location>
        <begin position="13"/>
        <end position="41"/>
    </location>
</feature>
<dbReference type="Proteomes" id="UP000777265">
    <property type="component" value="Unassembled WGS sequence"/>
</dbReference>
<keyword evidence="7" id="KW-0411">Iron-sulfur</keyword>
<organism evidence="12 13">
    <name type="scientific">Syntrophorhabdus aromaticivorans</name>
    <dbReference type="NCBI Taxonomy" id="328301"/>
    <lineage>
        <taxon>Bacteria</taxon>
        <taxon>Pseudomonadati</taxon>
        <taxon>Thermodesulfobacteriota</taxon>
        <taxon>Syntrophorhabdia</taxon>
        <taxon>Syntrophorhabdales</taxon>
        <taxon>Syntrophorhabdaceae</taxon>
        <taxon>Syntrophorhabdus</taxon>
    </lineage>
</organism>
<keyword evidence="6" id="KW-0408">Iron</keyword>
<evidence type="ECO:0000256" key="1">
    <source>
        <dbReference type="ARBA" id="ARBA00000085"/>
    </source>
</evidence>
<dbReference type="SUPFAM" id="SSF47384">
    <property type="entry name" value="Homodimeric domain of signal transducing histidine kinase"/>
    <property type="match status" value="1"/>
</dbReference>
<evidence type="ECO:0000256" key="3">
    <source>
        <dbReference type="ARBA" id="ARBA00022485"/>
    </source>
</evidence>
<dbReference type="PRINTS" id="PR00344">
    <property type="entry name" value="BCTRLSENSOR"/>
</dbReference>
<keyword evidence="8" id="KW-0175">Coiled coil</keyword>
<feature type="domain" description="4Fe-4S ferredoxin-type" evidence="10">
    <location>
        <begin position="42"/>
        <end position="71"/>
    </location>
</feature>
<dbReference type="InterPro" id="IPR004358">
    <property type="entry name" value="Sig_transdc_His_kin-like_C"/>
</dbReference>
<dbReference type="Gene3D" id="1.10.287.130">
    <property type="match status" value="1"/>
</dbReference>
<comment type="catalytic activity">
    <reaction evidence="1">
        <text>ATP + protein L-histidine = ADP + protein N-phospho-L-histidine.</text>
        <dbReference type="EC" id="2.7.13.3"/>
    </reaction>
</comment>
<name>A0A971S169_9BACT</name>
<dbReference type="Pfam" id="PF04060">
    <property type="entry name" value="FeS"/>
    <property type="match status" value="1"/>
</dbReference>
<sequence>MAMTAPAGKQNPYDINVNNKKCRRCSYCVQICPAKAIKVEKGGFRVIPERCVLCGRCIRACPQQALSYHGGIPRVKEFFAEGRKTIACLDPSFPVERGLGTARQIVTALKEVGFTEVWEGAFGAELVSQIYYRMLRDEVIRPLISSFCPVIVFYIQKYYPHLIPNLAPVVSPMIAVGRVARQVKGPDWKVVYISPCLARMGEIVAPEVAGAIDEVITFVDARKLIEEAGIDKNELSDTEFDGPKPYQGRIIPVIGGLYRNVGPSFDVLTDEISVIGGYRRTIGALQQLAEGSIQAKFLDFVFCYGCVDGPFAERDLSILARRQIIAQYTKTEMTKQDIVGVMAELDRFKDVDLGRTFRNMEQKLPAPTEDEIRAVLKEIGKLPPNRNLDCRACGYPSCRDKAIAVAQGIARVEYCLPYLLERSKKIYQQLEKSHRELQLSHNELEQAHAQLIRTEKLASIGQLAAGVAHEINNPLGTITIYAHLMQKSLEPDDPRKEDMALIISEANRAKEIVQGLLSFARETKLRASEVSVNDVLEDVLDLVVNQSLFHNIKIKKSLDPDLPTIIADEAQLKQVFLNIILNAAQAMEGSGKLSIGTSNDRKQVKVRIQDTGPGIPPEVMGNLFTPFVTTKEKGTGLGLAISYGIVERHEGKIDVETEMGKGSTFTISLPIGASGDGEKDGAEVKQLLVKNTKIGRGNYE</sequence>
<evidence type="ECO:0000259" key="11">
    <source>
        <dbReference type="PROSITE" id="PS51656"/>
    </source>
</evidence>
<feature type="domain" description="4Fe-4S" evidence="11">
    <location>
        <begin position="371"/>
        <end position="432"/>
    </location>
</feature>
<dbReference type="Gene3D" id="3.40.950.10">
    <property type="entry name" value="Fe-only Hydrogenase (Larger Subunit), Chain L, domain 3"/>
    <property type="match status" value="1"/>
</dbReference>
<reference evidence="12" key="2">
    <citation type="submission" date="2020-01" db="EMBL/GenBank/DDBJ databases">
        <authorList>
            <person name="Campanaro S."/>
        </authorList>
    </citation>
    <scope>NUCLEOTIDE SEQUENCE</scope>
    <source>
        <strain evidence="12">AS06rmzACSIP_7</strain>
    </source>
</reference>
<keyword evidence="3" id="KW-0004">4Fe-4S</keyword>
<dbReference type="Gene3D" id="3.30.565.10">
    <property type="entry name" value="Histidine kinase-like ATPase, C-terminal domain"/>
    <property type="match status" value="1"/>
</dbReference>
<dbReference type="Pfam" id="PF00512">
    <property type="entry name" value="HisKA"/>
    <property type="match status" value="1"/>
</dbReference>
<dbReference type="PANTHER" id="PTHR43065:SF42">
    <property type="entry name" value="TWO-COMPONENT SENSOR PPRA"/>
    <property type="match status" value="1"/>
</dbReference>
<dbReference type="Gene3D" id="1.10.15.40">
    <property type="entry name" value="Electron transport complex subunit B, putative Fe-S cluster"/>
    <property type="match status" value="1"/>
</dbReference>
<evidence type="ECO:0000259" key="10">
    <source>
        <dbReference type="PROSITE" id="PS51379"/>
    </source>
</evidence>
<dbReference type="SUPFAM" id="SSF54862">
    <property type="entry name" value="4Fe-4S ferredoxins"/>
    <property type="match status" value="1"/>
</dbReference>
<evidence type="ECO:0000313" key="12">
    <source>
        <dbReference type="EMBL" id="NLW35209.1"/>
    </source>
</evidence>
<evidence type="ECO:0000313" key="13">
    <source>
        <dbReference type="Proteomes" id="UP000777265"/>
    </source>
</evidence>
<dbReference type="SUPFAM" id="SSF53920">
    <property type="entry name" value="Fe-only hydrogenase"/>
    <property type="match status" value="1"/>
</dbReference>
<evidence type="ECO:0000256" key="5">
    <source>
        <dbReference type="ARBA" id="ARBA00022723"/>
    </source>
</evidence>
<dbReference type="GO" id="GO:0051539">
    <property type="term" value="F:4 iron, 4 sulfur cluster binding"/>
    <property type="evidence" value="ECO:0007669"/>
    <property type="project" value="UniProtKB-KW"/>
</dbReference>
<evidence type="ECO:0000256" key="6">
    <source>
        <dbReference type="ARBA" id="ARBA00023004"/>
    </source>
</evidence>
<dbReference type="PANTHER" id="PTHR43065">
    <property type="entry name" value="SENSOR HISTIDINE KINASE"/>
    <property type="match status" value="1"/>
</dbReference>
<dbReference type="InterPro" id="IPR017896">
    <property type="entry name" value="4Fe4S_Fe-S-bd"/>
</dbReference>
<evidence type="ECO:0000256" key="4">
    <source>
        <dbReference type="ARBA" id="ARBA00022553"/>
    </source>
</evidence>
<evidence type="ECO:0000256" key="7">
    <source>
        <dbReference type="ARBA" id="ARBA00023014"/>
    </source>
</evidence>
<dbReference type="InterPro" id="IPR009016">
    <property type="entry name" value="Fe_hydrogenase"/>
</dbReference>
<dbReference type="PROSITE" id="PS51379">
    <property type="entry name" value="4FE4S_FER_2"/>
    <property type="match status" value="2"/>
</dbReference>
<dbReference type="EC" id="2.7.13.3" evidence="2"/>
<dbReference type="Gene3D" id="3.30.70.20">
    <property type="match status" value="1"/>
</dbReference>
<dbReference type="SMART" id="SM00388">
    <property type="entry name" value="HisKA"/>
    <property type="match status" value="1"/>
</dbReference>
<dbReference type="EMBL" id="JAAYEE010000113">
    <property type="protein sequence ID" value="NLW35209.1"/>
    <property type="molecule type" value="Genomic_DNA"/>
</dbReference>